<evidence type="ECO:0000256" key="2">
    <source>
        <dbReference type="ARBA" id="ARBA00001997"/>
    </source>
</evidence>
<dbReference type="EC" id="5.1.3.13" evidence="3 7"/>
<dbReference type="AlphaFoldDB" id="A0A9E7ZJP4"/>
<feature type="active site" description="Proton acceptor" evidence="5">
    <location>
        <position position="63"/>
    </location>
</feature>
<comment type="similarity">
    <text evidence="7">Belongs to the dTDP-4-dehydrorhamnose 3,5-epimerase family.</text>
</comment>
<evidence type="ECO:0000256" key="7">
    <source>
        <dbReference type="RuleBase" id="RU364069"/>
    </source>
</evidence>
<sequence>MLSVEETAIPAVKIVTPKKFGDHRGFFSETWSRRAFAEAGLDLDFVQDNQSLSAPVGTLRGLHFQSPPFAQDKLVRVTRGRILDVAVDIRASSPSFGKHVAVELSVENWKQLLVPVGFAHGFVTLEPDTEVIYKVTAPYAPENDHGLAFDDPALGIDWRLPLSGLTLSDKDRKHPRLAEMLRYFD</sequence>
<dbReference type="Pfam" id="PF00908">
    <property type="entry name" value="dTDP_sugar_isom"/>
    <property type="match status" value="1"/>
</dbReference>
<gene>
    <name evidence="8" type="primary">rfbC</name>
    <name evidence="8" type="ORF">NWE54_25550</name>
</gene>
<dbReference type="PANTHER" id="PTHR21047">
    <property type="entry name" value="DTDP-6-DEOXY-D-GLUCOSE-3,5 EPIMERASE"/>
    <property type="match status" value="1"/>
</dbReference>
<dbReference type="GO" id="GO:0019305">
    <property type="term" value="P:dTDP-rhamnose biosynthetic process"/>
    <property type="evidence" value="ECO:0007669"/>
    <property type="project" value="UniProtKB-UniRule"/>
</dbReference>
<protein>
    <recommendedName>
        <fullName evidence="4 7">dTDP-4-dehydrorhamnose 3,5-epimerase</fullName>
        <ecNumber evidence="3 7">5.1.3.13</ecNumber>
    </recommendedName>
    <alternativeName>
        <fullName evidence="7">Thymidine diphospho-4-keto-rhamnose 3,5-epimerase</fullName>
    </alternativeName>
</protein>
<dbReference type="InterPro" id="IPR011051">
    <property type="entry name" value="RmlC_Cupin_sf"/>
</dbReference>
<comment type="function">
    <text evidence="2 7">Catalyzes the epimerization of the C3' and C5'positions of dTDP-6-deoxy-D-xylo-4-hexulose, forming dTDP-6-deoxy-L-lyxo-4-hexulose.</text>
</comment>
<dbReference type="NCBIfam" id="TIGR01221">
    <property type="entry name" value="rmlC"/>
    <property type="match status" value="1"/>
</dbReference>
<comment type="catalytic activity">
    <reaction evidence="1 7">
        <text>dTDP-4-dehydro-6-deoxy-alpha-D-glucose = dTDP-4-dehydro-beta-L-rhamnose</text>
        <dbReference type="Rhea" id="RHEA:16969"/>
        <dbReference type="ChEBI" id="CHEBI:57649"/>
        <dbReference type="ChEBI" id="CHEBI:62830"/>
        <dbReference type="EC" id="5.1.3.13"/>
    </reaction>
</comment>
<dbReference type="GO" id="GO:0000271">
    <property type="term" value="P:polysaccharide biosynthetic process"/>
    <property type="evidence" value="ECO:0007669"/>
    <property type="project" value="TreeGrafter"/>
</dbReference>
<proteinExistence type="inferred from homology"/>
<reference evidence="8" key="1">
    <citation type="submission" date="2022-08" db="EMBL/GenBank/DDBJ databases">
        <title>Complete Genome Sequences of 2 Bosea sp. soil isolates.</title>
        <authorList>
            <person name="Alvarez Arevalo M."/>
            <person name="Sterndorff E.B."/>
            <person name="Faurdal D."/>
            <person name="Joergensen T.S."/>
            <person name="Weber T."/>
        </authorList>
    </citation>
    <scope>NUCLEOTIDE SEQUENCE</scope>
    <source>
        <strain evidence="8">NBC_00436</strain>
    </source>
</reference>
<dbReference type="EMBL" id="CP102774">
    <property type="protein sequence ID" value="UZF87075.1"/>
    <property type="molecule type" value="Genomic_DNA"/>
</dbReference>
<evidence type="ECO:0000256" key="5">
    <source>
        <dbReference type="PIRSR" id="PIRSR600888-1"/>
    </source>
</evidence>
<comment type="pathway">
    <text evidence="7">Carbohydrate biosynthesis; dTDP-L-rhamnose biosynthesis.</text>
</comment>
<feature type="active site" description="Proton donor" evidence="5">
    <location>
        <position position="133"/>
    </location>
</feature>
<accession>A0A9E7ZJP4</accession>
<keyword evidence="7 8" id="KW-0413">Isomerase</keyword>
<evidence type="ECO:0000256" key="1">
    <source>
        <dbReference type="ARBA" id="ARBA00001298"/>
    </source>
</evidence>
<organism evidence="8">
    <name type="scientific">Bosea sp. NBC_00436</name>
    <dbReference type="NCBI Taxonomy" id="2969620"/>
    <lineage>
        <taxon>Bacteria</taxon>
        <taxon>Pseudomonadati</taxon>
        <taxon>Pseudomonadota</taxon>
        <taxon>Alphaproteobacteria</taxon>
        <taxon>Hyphomicrobiales</taxon>
        <taxon>Boseaceae</taxon>
        <taxon>Bosea</taxon>
    </lineage>
</organism>
<dbReference type="InterPro" id="IPR000888">
    <property type="entry name" value="RmlC-like"/>
</dbReference>
<feature type="site" description="Participates in a stacking interaction with the thymidine ring of dTDP-4-oxo-6-deoxyglucose" evidence="6">
    <location>
        <position position="139"/>
    </location>
</feature>
<evidence type="ECO:0000256" key="4">
    <source>
        <dbReference type="ARBA" id="ARBA00019595"/>
    </source>
</evidence>
<name>A0A9E7ZJP4_9HYPH</name>
<dbReference type="SUPFAM" id="SSF51182">
    <property type="entry name" value="RmlC-like cupins"/>
    <property type="match status" value="1"/>
</dbReference>
<evidence type="ECO:0000256" key="6">
    <source>
        <dbReference type="PIRSR" id="PIRSR600888-3"/>
    </source>
</evidence>
<dbReference type="Gene3D" id="2.60.120.10">
    <property type="entry name" value="Jelly Rolls"/>
    <property type="match status" value="1"/>
</dbReference>
<evidence type="ECO:0000313" key="8">
    <source>
        <dbReference type="EMBL" id="UZF87075.1"/>
    </source>
</evidence>
<dbReference type="GO" id="GO:0005829">
    <property type="term" value="C:cytosol"/>
    <property type="evidence" value="ECO:0007669"/>
    <property type="project" value="TreeGrafter"/>
</dbReference>
<dbReference type="PANTHER" id="PTHR21047:SF2">
    <property type="entry name" value="THYMIDINE DIPHOSPHO-4-KETO-RHAMNOSE 3,5-EPIMERASE"/>
    <property type="match status" value="1"/>
</dbReference>
<dbReference type="CDD" id="cd00438">
    <property type="entry name" value="cupin_RmlC"/>
    <property type="match status" value="1"/>
</dbReference>
<comment type="subunit">
    <text evidence="7">Homodimer.</text>
</comment>
<dbReference type="InterPro" id="IPR014710">
    <property type="entry name" value="RmlC-like_jellyroll"/>
</dbReference>
<dbReference type="GO" id="GO:0008830">
    <property type="term" value="F:dTDP-4-dehydrorhamnose 3,5-epimerase activity"/>
    <property type="evidence" value="ECO:0007669"/>
    <property type="project" value="UniProtKB-UniRule"/>
</dbReference>
<evidence type="ECO:0000256" key="3">
    <source>
        <dbReference type="ARBA" id="ARBA00012098"/>
    </source>
</evidence>